<evidence type="ECO:0000256" key="1">
    <source>
        <dbReference type="SAM" id="MobiDB-lite"/>
    </source>
</evidence>
<dbReference type="Proteomes" id="UP001488838">
    <property type="component" value="Unassembled WGS sequence"/>
</dbReference>
<reference evidence="2 3" key="1">
    <citation type="journal article" date="2023" name="bioRxiv">
        <title>Conserved and derived expression patterns and positive selection on dental genes reveal complex evolutionary context of ever-growing rodent molars.</title>
        <authorList>
            <person name="Calamari Z.T."/>
            <person name="Song A."/>
            <person name="Cohen E."/>
            <person name="Akter M."/>
            <person name="Roy R.D."/>
            <person name="Hallikas O."/>
            <person name="Christensen M.M."/>
            <person name="Li P."/>
            <person name="Marangoni P."/>
            <person name="Jernvall J."/>
            <person name="Klein O.D."/>
        </authorList>
    </citation>
    <scope>NUCLEOTIDE SEQUENCE [LARGE SCALE GENOMIC DNA]</scope>
    <source>
        <strain evidence="2">V071</strain>
    </source>
</reference>
<gene>
    <name evidence="2" type="ORF">U0070_000388</name>
</gene>
<evidence type="ECO:0008006" key="4">
    <source>
        <dbReference type="Google" id="ProtNLM"/>
    </source>
</evidence>
<feature type="region of interest" description="Disordered" evidence="1">
    <location>
        <begin position="1"/>
        <end position="35"/>
    </location>
</feature>
<feature type="compositionally biased region" description="Basic residues" evidence="1">
    <location>
        <begin position="1"/>
        <end position="11"/>
    </location>
</feature>
<keyword evidence="3" id="KW-1185">Reference proteome</keyword>
<organism evidence="2 3">
    <name type="scientific">Myodes glareolus</name>
    <name type="common">Bank vole</name>
    <name type="synonym">Clethrionomys glareolus</name>
    <dbReference type="NCBI Taxonomy" id="447135"/>
    <lineage>
        <taxon>Eukaryota</taxon>
        <taxon>Metazoa</taxon>
        <taxon>Chordata</taxon>
        <taxon>Craniata</taxon>
        <taxon>Vertebrata</taxon>
        <taxon>Euteleostomi</taxon>
        <taxon>Mammalia</taxon>
        <taxon>Eutheria</taxon>
        <taxon>Euarchontoglires</taxon>
        <taxon>Glires</taxon>
        <taxon>Rodentia</taxon>
        <taxon>Myomorpha</taxon>
        <taxon>Muroidea</taxon>
        <taxon>Cricetidae</taxon>
        <taxon>Arvicolinae</taxon>
        <taxon>Myodes</taxon>
    </lineage>
</organism>
<comment type="caution">
    <text evidence="2">The sequence shown here is derived from an EMBL/GenBank/DDBJ whole genome shotgun (WGS) entry which is preliminary data.</text>
</comment>
<protein>
    <recommendedName>
        <fullName evidence="4">MHC class II antigen</fullName>
    </recommendedName>
</protein>
<accession>A0AAW0IAP2</accession>
<proteinExistence type="predicted"/>
<name>A0AAW0IAP2_MYOGA</name>
<sequence length="56" mass="5601">MRARRRMRAGSRLHGGASRGGDTQRARSVGGGAAATAAVVAVRGQAAGWQPAAGSR</sequence>
<dbReference type="EMBL" id="JBBHLL010000174">
    <property type="protein sequence ID" value="KAK7811407.1"/>
    <property type="molecule type" value="Genomic_DNA"/>
</dbReference>
<evidence type="ECO:0000313" key="3">
    <source>
        <dbReference type="Proteomes" id="UP001488838"/>
    </source>
</evidence>
<evidence type="ECO:0000313" key="2">
    <source>
        <dbReference type="EMBL" id="KAK7811407.1"/>
    </source>
</evidence>
<dbReference type="AlphaFoldDB" id="A0AAW0IAP2"/>